<dbReference type="PANTHER" id="PTHR42756">
    <property type="entry name" value="TRANSCRIPTIONAL REGULATOR, MARR"/>
    <property type="match status" value="1"/>
</dbReference>
<evidence type="ECO:0000313" key="6">
    <source>
        <dbReference type="EMBL" id="OZI56881.1"/>
    </source>
</evidence>
<dbReference type="AlphaFoldDB" id="A0A261U5P0"/>
<dbReference type="RefSeq" id="WP_094838342.1">
    <property type="nucleotide sequence ID" value="NZ_NEVQ01000013.1"/>
</dbReference>
<evidence type="ECO:0000259" key="5">
    <source>
        <dbReference type="PROSITE" id="PS50995"/>
    </source>
</evidence>
<comment type="caution">
    <text evidence="6">The sequence shown here is derived from an EMBL/GenBank/DDBJ whole genome shotgun (WGS) entry which is preliminary data.</text>
</comment>
<protein>
    <submittedName>
        <fullName evidence="6">MarR family transcriptional regulator</fullName>
    </submittedName>
</protein>
<feature type="domain" description="HTH marR-type" evidence="5">
    <location>
        <begin position="25"/>
        <end position="157"/>
    </location>
</feature>
<organism evidence="6 7">
    <name type="scientific">Bordetella genomosp. 4</name>
    <dbReference type="NCBI Taxonomy" id="463044"/>
    <lineage>
        <taxon>Bacteria</taxon>
        <taxon>Pseudomonadati</taxon>
        <taxon>Pseudomonadota</taxon>
        <taxon>Betaproteobacteria</taxon>
        <taxon>Burkholderiales</taxon>
        <taxon>Alcaligenaceae</taxon>
        <taxon>Bordetella</taxon>
    </lineage>
</organism>
<dbReference type="GO" id="GO:0003700">
    <property type="term" value="F:DNA-binding transcription factor activity"/>
    <property type="evidence" value="ECO:0007669"/>
    <property type="project" value="InterPro"/>
</dbReference>
<dbReference type="InterPro" id="IPR036388">
    <property type="entry name" value="WH-like_DNA-bd_sf"/>
</dbReference>
<keyword evidence="2" id="KW-0238">DNA-binding</keyword>
<evidence type="ECO:0000256" key="4">
    <source>
        <dbReference type="SAM" id="MobiDB-lite"/>
    </source>
</evidence>
<dbReference type="InterPro" id="IPR023187">
    <property type="entry name" value="Tscrpt_reg_MarR-type_CS"/>
</dbReference>
<dbReference type="Proteomes" id="UP000216885">
    <property type="component" value="Unassembled WGS sequence"/>
</dbReference>
<gene>
    <name evidence="6" type="ORF">CAL20_15960</name>
</gene>
<dbReference type="PROSITE" id="PS50995">
    <property type="entry name" value="HTH_MARR_2"/>
    <property type="match status" value="1"/>
</dbReference>
<dbReference type="Pfam" id="PF12802">
    <property type="entry name" value="MarR_2"/>
    <property type="match status" value="1"/>
</dbReference>
<reference evidence="6 7" key="1">
    <citation type="submission" date="2017-05" db="EMBL/GenBank/DDBJ databases">
        <title>Complete and WGS of Bordetella genogroups.</title>
        <authorList>
            <person name="Spilker T."/>
            <person name="LiPuma J."/>
        </authorList>
    </citation>
    <scope>NUCLEOTIDE SEQUENCE [LARGE SCALE GENOMIC DNA]</scope>
    <source>
        <strain evidence="6 7">AU9919</strain>
    </source>
</reference>
<dbReference type="PANTHER" id="PTHR42756:SF1">
    <property type="entry name" value="TRANSCRIPTIONAL REPRESSOR OF EMRAB OPERON"/>
    <property type="match status" value="1"/>
</dbReference>
<dbReference type="SMART" id="SM00347">
    <property type="entry name" value="HTH_MARR"/>
    <property type="match status" value="1"/>
</dbReference>
<sequence>MNAPRSAPDDGTPAHYRATSRCTSDDNVGFMIKQVYHSLTRLLDMETAPLGLTAIQWRPIALIARGTADTPAELARLNGVDTGAMTRTLDRLESKGLLRRIRSHEDRRVVKIELTELGHEKAKAIPSCIARVLNHHLRGFSNEEHSQLRHLLGRMLANGSDGKSPEP</sequence>
<dbReference type="GO" id="GO:0003677">
    <property type="term" value="F:DNA binding"/>
    <property type="evidence" value="ECO:0007669"/>
    <property type="project" value="UniProtKB-KW"/>
</dbReference>
<dbReference type="InterPro" id="IPR000835">
    <property type="entry name" value="HTH_MarR-typ"/>
</dbReference>
<dbReference type="SUPFAM" id="SSF46785">
    <property type="entry name" value="Winged helix' DNA-binding domain"/>
    <property type="match status" value="1"/>
</dbReference>
<evidence type="ECO:0000256" key="2">
    <source>
        <dbReference type="ARBA" id="ARBA00023125"/>
    </source>
</evidence>
<proteinExistence type="predicted"/>
<keyword evidence="7" id="KW-1185">Reference proteome</keyword>
<dbReference type="PRINTS" id="PR00598">
    <property type="entry name" value="HTHMARR"/>
</dbReference>
<dbReference type="EMBL" id="NEVQ01000013">
    <property type="protein sequence ID" value="OZI56881.1"/>
    <property type="molecule type" value="Genomic_DNA"/>
</dbReference>
<name>A0A261U5P0_9BORD</name>
<keyword evidence="3" id="KW-0804">Transcription</keyword>
<evidence type="ECO:0000313" key="7">
    <source>
        <dbReference type="Proteomes" id="UP000216885"/>
    </source>
</evidence>
<evidence type="ECO:0000256" key="1">
    <source>
        <dbReference type="ARBA" id="ARBA00023015"/>
    </source>
</evidence>
<dbReference type="PROSITE" id="PS01117">
    <property type="entry name" value="HTH_MARR_1"/>
    <property type="match status" value="1"/>
</dbReference>
<feature type="region of interest" description="Disordered" evidence="4">
    <location>
        <begin position="1"/>
        <end position="20"/>
    </location>
</feature>
<dbReference type="Gene3D" id="1.10.10.10">
    <property type="entry name" value="Winged helix-like DNA-binding domain superfamily/Winged helix DNA-binding domain"/>
    <property type="match status" value="1"/>
</dbReference>
<dbReference type="InterPro" id="IPR036390">
    <property type="entry name" value="WH_DNA-bd_sf"/>
</dbReference>
<keyword evidence="1" id="KW-0805">Transcription regulation</keyword>
<evidence type="ECO:0000256" key="3">
    <source>
        <dbReference type="ARBA" id="ARBA00023163"/>
    </source>
</evidence>
<accession>A0A261U5P0</accession>